<gene>
    <name evidence="2" type="ORF">GCM10011335_35330</name>
</gene>
<protein>
    <submittedName>
        <fullName evidence="2">Uncharacterized protein</fullName>
    </submittedName>
</protein>
<accession>A0A916Y4C4</accession>
<dbReference type="AlphaFoldDB" id="A0A916Y4C4"/>
<feature type="region of interest" description="Disordered" evidence="1">
    <location>
        <begin position="1"/>
        <end position="59"/>
    </location>
</feature>
<evidence type="ECO:0000313" key="3">
    <source>
        <dbReference type="Proteomes" id="UP000613160"/>
    </source>
</evidence>
<evidence type="ECO:0000256" key="1">
    <source>
        <dbReference type="SAM" id="MobiDB-lite"/>
    </source>
</evidence>
<dbReference type="RefSeq" id="WP_188853171.1">
    <property type="nucleotide sequence ID" value="NZ_BMJJ01000009.1"/>
</dbReference>
<reference evidence="2" key="2">
    <citation type="submission" date="2020-09" db="EMBL/GenBank/DDBJ databases">
        <authorList>
            <person name="Sun Q."/>
            <person name="Zhou Y."/>
        </authorList>
    </citation>
    <scope>NUCLEOTIDE SEQUENCE</scope>
    <source>
        <strain evidence="2">CGMCC 1.15493</strain>
    </source>
</reference>
<reference evidence="2" key="1">
    <citation type="journal article" date="2014" name="Int. J. Syst. Evol. Microbiol.">
        <title>Complete genome sequence of Corynebacterium casei LMG S-19264T (=DSM 44701T), isolated from a smear-ripened cheese.</title>
        <authorList>
            <consortium name="US DOE Joint Genome Institute (JGI-PGF)"/>
            <person name="Walter F."/>
            <person name="Albersmeier A."/>
            <person name="Kalinowski J."/>
            <person name="Ruckert C."/>
        </authorList>
    </citation>
    <scope>NUCLEOTIDE SEQUENCE</scope>
    <source>
        <strain evidence="2">CGMCC 1.15493</strain>
    </source>
</reference>
<proteinExistence type="predicted"/>
<organism evidence="2 3">
    <name type="scientific">Aureimonas glaciei</name>
    <dbReference type="NCBI Taxonomy" id="1776957"/>
    <lineage>
        <taxon>Bacteria</taxon>
        <taxon>Pseudomonadati</taxon>
        <taxon>Pseudomonadota</taxon>
        <taxon>Alphaproteobacteria</taxon>
        <taxon>Hyphomicrobiales</taxon>
        <taxon>Aurantimonadaceae</taxon>
        <taxon>Aureimonas</taxon>
    </lineage>
</organism>
<evidence type="ECO:0000313" key="2">
    <source>
        <dbReference type="EMBL" id="GGD29122.1"/>
    </source>
</evidence>
<name>A0A916Y4C4_9HYPH</name>
<feature type="compositionally biased region" description="Basic and acidic residues" evidence="1">
    <location>
        <begin position="45"/>
        <end position="59"/>
    </location>
</feature>
<keyword evidence="3" id="KW-1185">Reference proteome</keyword>
<dbReference type="Proteomes" id="UP000613160">
    <property type="component" value="Unassembled WGS sequence"/>
</dbReference>
<dbReference type="EMBL" id="BMJJ01000009">
    <property type="protein sequence ID" value="GGD29122.1"/>
    <property type="molecule type" value="Genomic_DNA"/>
</dbReference>
<sequence length="59" mass="6654">MSDTKETIGGRRRVGPEDEAREDQMDNHKPGPAEKDEDELGMFNEDAHGIEESNDLRTP</sequence>
<feature type="compositionally biased region" description="Basic and acidic residues" evidence="1">
    <location>
        <begin position="1"/>
        <end position="34"/>
    </location>
</feature>
<comment type="caution">
    <text evidence="2">The sequence shown here is derived from an EMBL/GenBank/DDBJ whole genome shotgun (WGS) entry which is preliminary data.</text>
</comment>